<evidence type="ECO:0000256" key="1">
    <source>
        <dbReference type="SAM" id="MobiDB-lite"/>
    </source>
</evidence>
<dbReference type="Pfam" id="PF02288">
    <property type="entry name" value="Dehydratase_MU"/>
    <property type="match status" value="1"/>
</dbReference>
<gene>
    <name evidence="2" type="ORF">GCM10022223_03470</name>
</gene>
<dbReference type="InterPro" id="IPR003208">
    <property type="entry name" value="Dehydtase/Dehydtase_re"/>
</dbReference>
<evidence type="ECO:0000313" key="3">
    <source>
        <dbReference type="Proteomes" id="UP001501074"/>
    </source>
</evidence>
<dbReference type="Proteomes" id="UP001501074">
    <property type="component" value="Unassembled WGS sequence"/>
</dbReference>
<reference evidence="3" key="1">
    <citation type="journal article" date="2019" name="Int. J. Syst. Evol. Microbiol.">
        <title>The Global Catalogue of Microorganisms (GCM) 10K type strain sequencing project: providing services to taxonomists for standard genome sequencing and annotation.</title>
        <authorList>
            <consortium name="The Broad Institute Genomics Platform"/>
            <consortium name="The Broad Institute Genome Sequencing Center for Infectious Disease"/>
            <person name="Wu L."/>
            <person name="Ma J."/>
        </authorList>
    </citation>
    <scope>NUCLEOTIDE SEQUENCE [LARGE SCALE GENOMIC DNA]</scope>
    <source>
        <strain evidence="3">JCM 16902</strain>
    </source>
</reference>
<name>A0ABP6YWP3_9ACTN</name>
<organism evidence="2 3">
    <name type="scientific">Kineosporia mesophila</name>
    <dbReference type="NCBI Taxonomy" id="566012"/>
    <lineage>
        <taxon>Bacteria</taxon>
        <taxon>Bacillati</taxon>
        <taxon>Actinomycetota</taxon>
        <taxon>Actinomycetes</taxon>
        <taxon>Kineosporiales</taxon>
        <taxon>Kineosporiaceae</taxon>
        <taxon>Kineosporia</taxon>
    </lineage>
</organism>
<comment type="caution">
    <text evidence="2">The sequence shown here is derived from an EMBL/GenBank/DDBJ whole genome shotgun (WGS) entry which is preliminary data.</text>
</comment>
<accession>A0ABP6YWP3</accession>
<proteinExistence type="predicted"/>
<sequence>MSSGPPRILVFTAGTGHLLREICAGMEEEGVPYDVVASPGHPAEQLAHEAARRSPLEVGVGLDATGVIVVHHSKLPRGKPVSRTEAPTPTTARHAGQDAARVVTGAPLTRHPEKENP</sequence>
<feature type="region of interest" description="Disordered" evidence="1">
    <location>
        <begin position="73"/>
        <end position="117"/>
    </location>
</feature>
<evidence type="ECO:0000313" key="2">
    <source>
        <dbReference type="EMBL" id="GAA3592083.1"/>
    </source>
</evidence>
<dbReference type="RefSeq" id="WP_231484978.1">
    <property type="nucleotide sequence ID" value="NZ_BAAAZO010000001.1"/>
</dbReference>
<dbReference type="Gene3D" id="3.40.50.10150">
    <property type="entry name" value="B12-dependent dehydatase associated subunit"/>
    <property type="match status" value="1"/>
</dbReference>
<dbReference type="EMBL" id="BAAAZO010000001">
    <property type="protein sequence ID" value="GAA3592083.1"/>
    <property type="molecule type" value="Genomic_DNA"/>
</dbReference>
<protein>
    <submittedName>
        <fullName evidence="2">Glycerol dehydratase reactivase beta/small subunit family protein</fullName>
    </submittedName>
</protein>
<dbReference type="InterPro" id="IPR010254">
    <property type="entry name" value="B12-dep_deHydtase_bsu"/>
</dbReference>
<keyword evidence="3" id="KW-1185">Reference proteome</keyword>
<dbReference type="SUPFAM" id="SSF52968">
    <property type="entry name" value="B12-dependent dehydatase associated subunit"/>
    <property type="match status" value="1"/>
</dbReference>